<feature type="transmembrane region" description="Helical" evidence="6">
    <location>
        <begin position="12"/>
        <end position="33"/>
    </location>
</feature>
<keyword evidence="4 6" id="KW-1133">Transmembrane helix</keyword>
<organism evidence="8 9">
    <name type="scientific">Microbulbifer harenosus</name>
    <dbReference type="NCBI Taxonomy" id="2576840"/>
    <lineage>
        <taxon>Bacteria</taxon>
        <taxon>Pseudomonadati</taxon>
        <taxon>Pseudomonadota</taxon>
        <taxon>Gammaproteobacteria</taxon>
        <taxon>Cellvibrionales</taxon>
        <taxon>Microbulbiferaceae</taxon>
        <taxon>Microbulbifer</taxon>
    </lineage>
</organism>
<dbReference type="InterPro" id="IPR011701">
    <property type="entry name" value="MFS"/>
</dbReference>
<dbReference type="EMBL" id="VANI01000010">
    <property type="protein sequence ID" value="TLM77348.1"/>
    <property type="molecule type" value="Genomic_DNA"/>
</dbReference>
<name>A0ABY2UID6_9GAMM</name>
<feature type="transmembrane region" description="Helical" evidence="6">
    <location>
        <begin position="53"/>
        <end position="74"/>
    </location>
</feature>
<sequence length="428" mass="45929">MANSGTSDTPKLGGWRAWGAWLIGVTFVVYYFSFQTGYSIVNSRVQEDVGLTIAQVGFIAALYTWVFAICQFLAGPLLDRLGARKVLLPAIVLVTIGVFLFAGAQNFSMLLLSQVFIALGACTGFVGAGYIGGTWFGWAKFSLMFGFVQFFASLFSAFNQNLLSRALETWPWRELFTSVAGFGVMLFIIALFRLRDPTPVEVVGERGIRPFLHSVASAMAKVGAVPMVWIAAAFGALCFGVMLALGVVWGPKLMMVRGLDPATANFTASLLWLGLAAGCFVTPWISDRLRRRKLPTTVGIAIQLVALTLILFAPPMGAVVDMFLCFAFGFGNSAHMLAFSAASDVVEPENIGTSAAIVNGIMFIVGGIMISRPGMRIGLGQGEGLEPASAELAQFASRPLLLAILIAFLIAIFMRETYPGSRKTSGTD</sequence>
<feature type="transmembrane region" description="Helical" evidence="6">
    <location>
        <begin position="110"/>
        <end position="131"/>
    </location>
</feature>
<feature type="transmembrane region" description="Helical" evidence="6">
    <location>
        <begin position="227"/>
        <end position="250"/>
    </location>
</feature>
<feature type="transmembrane region" description="Helical" evidence="6">
    <location>
        <begin position="175"/>
        <end position="192"/>
    </location>
</feature>
<keyword evidence="2" id="KW-1003">Cell membrane</keyword>
<reference evidence="8 9" key="1">
    <citation type="submission" date="2019-05" db="EMBL/GenBank/DDBJ databases">
        <title>Microbulbifer harenosus sp. nov., an alginate-degrading bacterium isolated from coastal sand.</title>
        <authorList>
            <person name="Huang H."/>
            <person name="Mo K."/>
            <person name="Bao S."/>
        </authorList>
    </citation>
    <scope>NUCLEOTIDE SEQUENCE [LARGE SCALE GENOMIC DNA]</scope>
    <source>
        <strain evidence="8 9">HB161719</strain>
    </source>
</reference>
<dbReference type="PANTHER" id="PTHR43124:SF3">
    <property type="entry name" value="CHLORAMPHENICOL EFFLUX PUMP RV0191"/>
    <property type="match status" value="1"/>
</dbReference>
<evidence type="ECO:0000259" key="7">
    <source>
        <dbReference type="PROSITE" id="PS50850"/>
    </source>
</evidence>
<evidence type="ECO:0000256" key="2">
    <source>
        <dbReference type="ARBA" id="ARBA00022475"/>
    </source>
</evidence>
<proteinExistence type="predicted"/>
<dbReference type="PROSITE" id="PS50850">
    <property type="entry name" value="MFS"/>
    <property type="match status" value="1"/>
</dbReference>
<accession>A0ABY2UID6</accession>
<dbReference type="PANTHER" id="PTHR43124">
    <property type="entry name" value="PURINE EFFLUX PUMP PBUE"/>
    <property type="match status" value="1"/>
</dbReference>
<keyword evidence="3 6" id="KW-0812">Transmembrane</keyword>
<comment type="subcellular location">
    <subcellularLocation>
        <location evidence="1">Cell membrane</location>
        <topology evidence="1">Multi-pass membrane protein</topology>
    </subcellularLocation>
</comment>
<feature type="transmembrane region" description="Helical" evidence="6">
    <location>
        <begin position="86"/>
        <end position="104"/>
    </location>
</feature>
<keyword evidence="9" id="KW-1185">Reference proteome</keyword>
<evidence type="ECO:0000256" key="4">
    <source>
        <dbReference type="ARBA" id="ARBA00022989"/>
    </source>
</evidence>
<protein>
    <submittedName>
        <fullName evidence="8">MFS transporter</fullName>
    </submittedName>
</protein>
<dbReference type="Gene3D" id="1.20.1250.20">
    <property type="entry name" value="MFS general substrate transporter like domains"/>
    <property type="match status" value="2"/>
</dbReference>
<dbReference type="Proteomes" id="UP000306791">
    <property type="component" value="Unassembled WGS sequence"/>
</dbReference>
<comment type="caution">
    <text evidence="8">The sequence shown here is derived from an EMBL/GenBank/DDBJ whole genome shotgun (WGS) entry which is preliminary data.</text>
</comment>
<feature type="transmembrane region" description="Helical" evidence="6">
    <location>
        <begin position="351"/>
        <end position="370"/>
    </location>
</feature>
<gene>
    <name evidence="8" type="ORF">FDY93_10490</name>
</gene>
<dbReference type="InterPro" id="IPR020846">
    <property type="entry name" value="MFS_dom"/>
</dbReference>
<feature type="domain" description="Major facilitator superfamily (MFS) profile" evidence="7">
    <location>
        <begin position="19"/>
        <end position="422"/>
    </location>
</feature>
<dbReference type="InterPro" id="IPR050189">
    <property type="entry name" value="MFS_Efflux_Transporters"/>
</dbReference>
<evidence type="ECO:0000313" key="9">
    <source>
        <dbReference type="Proteomes" id="UP000306791"/>
    </source>
</evidence>
<dbReference type="RefSeq" id="WP_138235688.1">
    <property type="nucleotide sequence ID" value="NZ_CP185860.1"/>
</dbReference>
<evidence type="ECO:0000256" key="6">
    <source>
        <dbReference type="SAM" id="Phobius"/>
    </source>
</evidence>
<feature type="transmembrane region" description="Helical" evidence="6">
    <location>
        <begin position="262"/>
        <end position="282"/>
    </location>
</feature>
<evidence type="ECO:0000256" key="1">
    <source>
        <dbReference type="ARBA" id="ARBA00004651"/>
    </source>
</evidence>
<dbReference type="InterPro" id="IPR036259">
    <property type="entry name" value="MFS_trans_sf"/>
</dbReference>
<feature type="transmembrane region" description="Helical" evidence="6">
    <location>
        <begin position="143"/>
        <end position="163"/>
    </location>
</feature>
<evidence type="ECO:0000313" key="8">
    <source>
        <dbReference type="EMBL" id="TLM77348.1"/>
    </source>
</evidence>
<evidence type="ECO:0000256" key="5">
    <source>
        <dbReference type="ARBA" id="ARBA00023136"/>
    </source>
</evidence>
<feature type="transmembrane region" description="Helical" evidence="6">
    <location>
        <begin position="294"/>
        <end position="313"/>
    </location>
</feature>
<feature type="transmembrane region" description="Helical" evidence="6">
    <location>
        <begin position="395"/>
        <end position="414"/>
    </location>
</feature>
<dbReference type="Pfam" id="PF07690">
    <property type="entry name" value="MFS_1"/>
    <property type="match status" value="1"/>
</dbReference>
<keyword evidence="5 6" id="KW-0472">Membrane</keyword>
<evidence type="ECO:0000256" key="3">
    <source>
        <dbReference type="ARBA" id="ARBA00022692"/>
    </source>
</evidence>
<dbReference type="SUPFAM" id="SSF103473">
    <property type="entry name" value="MFS general substrate transporter"/>
    <property type="match status" value="1"/>
</dbReference>